<evidence type="ECO:0000313" key="2">
    <source>
        <dbReference type="Proteomes" id="UP001241377"/>
    </source>
</evidence>
<evidence type="ECO:0000313" key="1">
    <source>
        <dbReference type="EMBL" id="KAJ9113907.1"/>
    </source>
</evidence>
<proteinExistence type="predicted"/>
<name>A0ACC2WS98_9TREE</name>
<accession>A0ACC2WS98</accession>
<gene>
    <name evidence="1" type="ORF">QFC19_000101</name>
</gene>
<dbReference type="Proteomes" id="UP001241377">
    <property type="component" value="Unassembled WGS sequence"/>
</dbReference>
<comment type="caution">
    <text evidence="1">The sequence shown here is derived from an EMBL/GenBank/DDBJ whole genome shotgun (WGS) entry which is preliminary data.</text>
</comment>
<reference evidence="1" key="1">
    <citation type="submission" date="2023-04" db="EMBL/GenBank/DDBJ databases">
        <title>Draft Genome sequencing of Naganishia species isolated from polar environments using Oxford Nanopore Technology.</title>
        <authorList>
            <person name="Leo P."/>
            <person name="Venkateswaran K."/>
        </authorList>
    </citation>
    <scope>NUCLEOTIDE SEQUENCE</scope>
    <source>
        <strain evidence="1">MNA-CCFEE 5261</strain>
    </source>
</reference>
<keyword evidence="2" id="KW-1185">Reference proteome</keyword>
<dbReference type="EMBL" id="JASBWR010000001">
    <property type="protein sequence ID" value="KAJ9113907.1"/>
    <property type="molecule type" value="Genomic_DNA"/>
</dbReference>
<sequence length="1658" mass="182147">MTTMKPARTAKVSFSPDNRHHPYNPALRVATTLKQAASYTSFAPNLGDAKNSITISPIGSSSVVGSTPEVPVPSESSNIPSSDERLPTPSGLTTSTPLNRNPLQPYSTAPGSRSLVKSILKRARDTPIRIAATVEEGTRENTEQARRGSSSPTKESHSSVRPTLKPADSLQFLVTRSTQPHRSLRSITSVKDISNAPAEGLDRDDNVLNSDDTVTSEEGGRTTSSGDSAISGNGNGENLQPGLNVSNEDPQPEMQLDASSLPEDGIVEIKSVDLLLDIIIREVDDLMAVEDAYNLISVRFRKLFTQGRSIVDTIEEGVIDPASELASALDSFKKCSSDIYRSFIRDIGRLVGTSISSIPPPVLDSSPPPKEHLDPTKGEITPSPSPETNTRFASFIQQSRKATAHLPTSPTLGIARLANNTNAPPSPNPTRRGYSEAQVLYRRSLAGVGQSSLRFLAFVFHRSELYQCFSDADITSLIESVLVIPNTPKLYTPNPKKSYALAMYSLCHLKVPVVCVQPIKEKLMRVLTYGLGNGGLKCWGGGPGKREGEGGNVKARSECFSAMANALVQYPSLFVPRHKDLIPLILGGLIDNQQGMKVKAGMALCGFIKGRMNWLRNTDRAVKELQARLAVIDELELSEKERTLSEVTLAVQAWKWARKVETESEVTTMTFLKSNLRPSLVVNPQRPKVSDAIVDLIRKALNTDPLWACAMWSCLVSTMGQGFLRESSRYREMNALVLSVLGDQEQQQKCAGRTALCRLAWNHTIFAIFNYRSQQYIKEASATPCRYYNINYPFGDKMMTAILSLPSEVRRIEELLPEIAEIVYNAEGKQEWSHALPVPMRAWLESCATSVTSIIYAYTGAIMRCTPREDEAESIQGDPVAQAALIRDRFGKVFDSIVMGFLPSMLSTKAMDGIITEAWGILRALVQRSPNNKLKSWSMSRLLCEAFFRNETVNRDLTPSYRDRMCSEAAGEMLSNGVQPGDIPAWGTELICSKFVGGFGDLFINAVTSLHGVEKYENTGEWVKMGEAEDDAPLMPKTLADVWEALMEHVALQVEDLLLHQLLAEVTRILVELYKMDVTLYTPICLPNQPGYDPEVRRIQFCHFLVQISVKVLGSKFSQTQLTLNNPAQTADVADASNVITVDASGNPTPAGFMLHHIMLESTENNGLTDKATTSFMAIFRDLFTLTCTGSEGKGTLDQISFALTISRLSEANDGIAWGIWTIISIASKLKPSQSAVADLPISYFMLVDQLVTEKSAEEPRVSHLLSAALTSSNASSLELDVVQRLWCAALSIKETLKQFSSIFCHLLRPDSIQSKNSFRTIWNATFGKIDLLDSDLPAPLPTVLRDCWESDVNSFEMPAWKKAREANQAGRQAISTAGYEADQSMEAAPLTVRDDEPILSKDTETDEQTQSLASSSSHMLYNILPDSQADAANDRSKTDRRKARSSTKRSGKRQRSSKRSSQAAAEREEESQSQTGTATHSGSKDDKEAITTRVSKRQKTSRLGGKGTSAILKRVGEPATSSSSSSTPSKRGDRSISGHSLRKTPRSQISEPLHQVDAQAQEDQTLREIENVLFTPEPPDDRVEVVIPALSQRQKDSADGAELTATQDVFALIRRAAQFKDTIQDLDTTQINQLMGTLEALRSTSMDILNERIQTTR</sequence>
<organism evidence="1 2">
    <name type="scientific">Naganishia cerealis</name>
    <dbReference type="NCBI Taxonomy" id="610337"/>
    <lineage>
        <taxon>Eukaryota</taxon>
        <taxon>Fungi</taxon>
        <taxon>Dikarya</taxon>
        <taxon>Basidiomycota</taxon>
        <taxon>Agaricomycotina</taxon>
        <taxon>Tremellomycetes</taxon>
        <taxon>Filobasidiales</taxon>
        <taxon>Filobasidiaceae</taxon>
        <taxon>Naganishia</taxon>
    </lineage>
</organism>
<protein>
    <submittedName>
        <fullName evidence="1">Uncharacterized protein</fullName>
    </submittedName>
</protein>